<accession>A0AAD3CMC2</accession>
<keyword evidence="1" id="KW-1133">Transmembrane helix</keyword>
<keyword evidence="3" id="KW-1185">Reference proteome</keyword>
<keyword evidence="1" id="KW-0812">Transmembrane</keyword>
<reference evidence="2 3" key="1">
    <citation type="journal article" date="2021" name="Sci. Rep.">
        <title>The genome of the diatom Chaetoceros tenuissimus carries an ancient integrated fragment of an extant virus.</title>
        <authorList>
            <person name="Hongo Y."/>
            <person name="Kimura K."/>
            <person name="Takaki Y."/>
            <person name="Yoshida Y."/>
            <person name="Baba S."/>
            <person name="Kobayashi G."/>
            <person name="Nagasaki K."/>
            <person name="Hano T."/>
            <person name="Tomaru Y."/>
        </authorList>
    </citation>
    <scope>NUCLEOTIDE SEQUENCE [LARGE SCALE GENOMIC DNA]</scope>
    <source>
        <strain evidence="2 3">NIES-3715</strain>
    </source>
</reference>
<name>A0AAD3CMC2_9STRA</name>
<evidence type="ECO:0000313" key="3">
    <source>
        <dbReference type="Proteomes" id="UP001054902"/>
    </source>
</evidence>
<dbReference type="Proteomes" id="UP001054902">
    <property type="component" value="Unassembled WGS sequence"/>
</dbReference>
<evidence type="ECO:0000256" key="1">
    <source>
        <dbReference type="SAM" id="Phobius"/>
    </source>
</evidence>
<dbReference type="AlphaFoldDB" id="A0AAD3CMC2"/>
<dbReference type="GO" id="GO:0016787">
    <property type="term" value="F:hydrolase activity"/>
    <property type="evidence" value="ECO:0007669"/>
    <property type="project" value="UniProtKB-KW"/>
</dbReference>
<keyword evidence="2" id="KW-0378">Hydrolase</keyword>
<protein>
    <submittedName>
        <fullName evidence="2">P-loop containing nucleoside triphosphate hydrolase protein</fullName>
    </submittedName>
</protein>
<proteinExistence type="predicted"/>
<organism evidence="2 3">
    <name type="scientific">Chaetoceros tenuissimus</name>
    <dbReference type="NCBI Taxonomy" id="426638"/>
    <lineage>
        <taxon>Eukaryota</taxon>
        <taxon>Sar</taxon>
        <taxon>Stramenopiles</taxon>
        <taxon>Ochrophyta</taxon>
        <taxon>Bacillariophyta</taxon>
        <taxon>Coscinodiscophyceae</taxon>
        <taxon>Chaetocerotophycidae</taxon>
        <taxon>Chaetocerotales</taxon>
        <taxon>Chaetocerotaceae</taxon>
        <taxon>Chaetoceros</taxon>
    </lineage>
</organism>
<sequence>MAAGGFYLKNIPSFLVWLKYTSPFKPGYEAAQILVFDREIPCDGSGILSVCNGGDVGTASPKEILEFLVSEGSVAFNLGILVVMIVVPRYLAFLALKNKKGEERS</sequence>
<feature type="transmembrane region" description="Helical" evidence="1">
    <location>
        <begin position="74"/>
        <end position="96"/>
    </location>
</feature>
<dbReference type="EMBL" id="BLLK01000027">
    <property type="protein sequence ID" value="GFH48313.1"/>
    <property type="molecule type" value="Genomic_DNA"/>
</dbReference>
<gene>
    <name evidence="2" type="ORF">CTEN210_04789</name>
</gene>
<evidence type="ECO:0000313" key="2">
    <source>
        <dbReference type="EMBL" id="GFH48313.1"/>
    </source>
</evidence>
<comment type="caution">
    <text evidence="2">The sequence shown here is derived from an EMBL/GenBank/DDBJ whole genome shotgun (WGS) entry which is preliminary data.</text>
</comment>
<keyword evidence="1" id="KW-0472">Membrane</keyword>